<dbReference type="CDD" id="cd03469">
    <property type="entry name" value="Rieske_RO_Alpha_N"/>
    <property type="match status" value="1"/>
</dbReference>
<gene>
    <name evidence="8" type="ORF">DRB17_08225</name>
</gene>
<dbReference type="PROSITE" id="PS51296">
    <property type="entry name" value="RIESKE"/>
    <property type="match status" value="1"/>
</dbReference>
<evidence type="ECO:0000313" key="9">
    <source>
        <dbReference type="Proteomes" id="UP000253941"/>
    </source>
</evidence>
<dbReference type="Pfam" id="PF00355">
    <property type="entry name" value="Rieske"/>
    <property type="match status" value="1"/>
</dbReference>
<dbReference type="GO" id="GO:0051213">
    <property type="term" value="F:dioxygenase activity"/>
    <property type="evidence" value="ECO:0007669"/>
    <property type="project" value="UniProtKB-KW"/>
</dbReference>
<reference evidence="8 9" key="1">
    <citation type="submission" date="2018-07" db="EMBL/GenBank/DDBJ databases">
        <title>Venubactetium sediminum gen. nov., sp. nov., isolated from a marine solar saltern.</title>
        <authorList>
            <person name="Wang S."/>
        </authorList>
    </citation>
    <scope>NUCLEOTIDE SEQUENCE [LARGE SCALE GENOMIC DNA]</scope>
    <source>
        <strain evidence="8 9">WD2A32</strain>
    </source>
</reference>
<sequence>MQGTTHFTTSRPLDAFANVKQPTGAAQGLPNRCYTDPAFQAEEMESLFARTWACIGTAASLPRNGYARPVDFLGVPLLMVRDHGGAVRVYHNVCSHRGVKLVTEPQRVKGRLRCPYHSFCYELNSGALCATPHFGGHNIDRVDGFDPARHGLRPVRTAVWADLVFVNLAGNAPAFEDHVAPLARRWSAYDLGLIRHGGDIGASMDFDVRTNWKLAVENYCESYHLPWVHPGLNSYSKLGDHYTIIGGDLYAGQGVSNYAPADDAPLPKFPGLDAAQEKGAEYVALFPNVLLGIQSDHFFSIWLEPLGVERTVEHLNIYYVGEEAVSEAYADSRRKTLERWKEVFVEDVDVVQRMQQGRASPAFDGGLFSPVMDTGNHAFHLWVARALTEGILDGPPDVEIVAAE</sequence>
<comment type="caution">
    <text evidence="8">The sequence shown here is derived from an EMBL/GenBank/DDBJ whole genome shotgun (WGS) entry which is preliminary data.</text>
</comment>
<evidence type="ECO:0000256" key="3">
    <source>
        <dbReference type="ARBA" id="ARBA00022723"/>
    </source>
</evidence>
<dbReference type="InterPro" id="IPR001663">
    <property type="entry name" value="Rng_hydr_dOase-A"/>
</dbReference>
<accession>A0A369TBI4</accession>
<keyword evidence="5" id="KW-0408">Iron</keyword>
<dbReference type="CDD" id="cd00680">
    <property type="entry name" value="RHO_alpha_C"/>
    <property type="match status" value="1"/>
</dbReference>
<keyword evidence="2" id="KW-0001">2Fe-2S</keyword>
<evidence type="ECO:0000256" key="4">
    <source>
        <dbReference type="ARBA" id="ARBA00023002"/>
    </source>
</evidence>
<evidence type="ECO:0000313" key="8">
    <source>
        <dbReference type="EMBL" id="RDD62212.1"/>
    </source>
</evidence>
<comment type="cofactor">
    <cofactor evidence="1">
        <name>Fe cation</name>
        <dbReference type="ChEBI" id="CHEBI:24875"/>
    </cofactor>
</comment>
<keyword evidence="3" id="KW-0479">Metal-binding</keyword>
<name>A0A369TBI4_9PROT</name>
<dbReference type="AlphaFoldDB" id="A0A369TBI4"/>
<evidence type="ECO:0000256" key="5">
    <source>
        <dbReference type="ARBA" id="ARBA00023004"/>
    </source>
</evidence>
<evidence type="ECO:0000256" key="2">
    <source>
        <dbReference type="ARBA" id="ARBA00022714"/>
    </source>
</evidence>
<dbReference type="GO" id="GO:0051537">
    <property type="term" value="F:2 iron, 2 sulfur cluster binding"/>
    <property type="evidence" value="ECO:0007669"/>
    <property type="project" value="UniProtKB-KW"/>
</dbReference>
<dbReference type="GO" id="GO:0005506">
    <property type="term" value="F:iron ion binding"/>
    <property type="evidence" value="ECO:0007669"/>
    <property type="project" value="InterPro"/>
</dbReference>
<dbReference type="RefSeq" id="WP_114581726.1">
    <property type="nucleotide sequence ID" value="NZ_QPMH01000006.1"/>
</dbReference>
<evidence type="ECO:0000256" key="1">
    <source>
        <dbReference type="ARBA" id="ARBA00001962"/>
    </source>
</evidence>
<keyword evidence="8" id="KW-0223">Dioxygenase</keyword>
<dbReference type="PANTHER" id="PTHR43756:SF5">
    <property type="entry name" value="CHOLINE MONOOXYGENASE, CHLOROPLASTIC"/>
    <property type="match status" value="1"/>
</dbReference>
<dbReference type="Gene3D" id="2.102.10.10">
    <property type="entry name" value="Rieske [2Fe-2S] iron-sulphur domain"/>
    <property type="match status" value="1"/>
</dbReference>
<organism evidence="8 9">
    <name type="scientific">Ferruginivarius sediminum</name>
    <dbReference type="NCBI Taxonomy" id="2661937"/>
    <lineage>
        <taxon>Bacteria</taxon>
        <taxon>Pseudomonadati</taxon>
        <taxon>Pseudomonadota</taxon>
        <taxon>Alphaproteobacteria</taxon>
        <taxon>Rhodospirillales</taxon>
        <taxon>Rhodospirillaceae</taxon>
        <taxon>Ferruginivarius</taxon>
    </lineage>
</organism>
<evidence type="ECO:0000256" key="6">
    <source>
        <dbReference type="ARBA" id="ARBA00023014"/>
    </source>
</evidence>
<dbReference type="SUPFAM" id="SSF55961">
    <property type="entry name" value="Bet v1-like"/>
    <property type="match status" value="1"/>
</dbReference>
<dbReference type="PRINTS" id="PR00090">
    <property type="entry name" value="RNGDIOXGNASE"/>
</dbReference>
<proteinExistence type="predicted"/>
<dbReference type="InterPro" id="IPR017941">
    <property type="entry name" value="Rieske_2Fe-2S"/>
</dbReference>
<dbReference type="Proteomes" id="UP000253941">
    <property type="component" value="Unassembled WGS sequence"/>
</dbReference>
<dbReference type="EMBL" id="QPMH01000006">
    <property type="protein sequence ID" value="RDD62212.1"/>
    <property type="molecule type" value="Genomic_DNA"/>
</dbReference>
<keyword evidence="6" id="KW-0411">Iron-sulfur</keyword>
<keyword evidence="9" id="KW-1185">Reference proteome</keyword>
<dbReference type="Gene3D" id="3.90.380.10">
    <property type="entry name" value="Naphthalene 1,2-dioxygenase Alpha Subunit, Chain A, domain 1"/>
    <property type="match status" value="2"/>
</dbReference>
<feature type="domain" description="Rieske" evidence="7">
    <location>
        <begin position="52"/>
        <end position="166"/>
    </location>
</feature>
<keyword evidence="4" id="KW-0560">Oxidoreductase</keyword>
<protein>
    <submittedName>
        <fullName evidence="8">Aromatic ring-hydroxylating dioxygenase subunit alpha</fullName>
    </submittedName>
</protein>
<dbReference type="InterPro" id="IPR036922">
    <property type="entry name" value="Rieske_2Fe-2S_sf"/>
</dbReference>
<dbReference type="InterPro" id="IPR015879">
    <property type="entry name" value="Ring_hydroxy_dOase_asu_C_dom"/>
</dbReference>
<dbReference type="PANTHER" id="PTHR43756">
    <property type="entry name" value="CHOLINE MONOOXYGENASE, CHLOROPLASTIC"/>
    <property type="match status" value="1"/>
</dbReference>
<dbReference type="SUPFAM" id="SSF50022">
    <property type="entry name" value="ISP domain"/>
    <property type="match status" value="1"/>
</dbReference>
<dbReference type="Pfam" id="PF00848">
    <property type="entry name" value="Ring_hydroxyl_A"/>
    <property type="match status" value="1"/>
</dbReference>
<evidence type="ECO:0000259" key="7">
    <source>
        <dbReference type="PROSITE" id="PS51296"/>
    </source>
</evidence>